<evidence type="ECO:0000313" key="9">
    <source>
        <dbReference type="Proteomes" id="UP000614601"/>
    </source>
</evidence>
<dbReference type="Pfam" id="PF01130">
    <property type="entry name" value="CD36"/>
    <property type="match status" value="1"/>
</dbReference>
<comment type="similarity">
    <text evidence="2">Belongs to the CD36 family.</text>
</comment>
<evidence type="ECO:0000313" key="8">
    <source>
        <dbReference type="EMBL" id="CAD5217817.1"/>
    </source>
</evidence>
<evidence type="ECO:0000256" key="7">
    <source>
        <dbReference type="SAM" id="Phobius"/>
    </source>
</evidence>
<dbReference type="GO" id="GO:0005737">
    <property type="term" value="C:cytoplasm"/>
    <property type="evidence" value="ECO:0007669"/>
    <property type="project" value="TreeGrafter"/>
</dbReference>
<dbReference type="Proteomes" id="UP000783686">
    <property type="component" value="Unassembled WGS sequence"/>
</dbReference>
<comment type="caution">
    <text evidence="8">The sequence shown here is derived from an EMBL/GenBank/DDBJ whole genome shotgun (WGS) entry which is preliminary data.</text>
</comment>
<feature type="transmembrane region" description="Helical" evidence="7">
    <location>
        <begin position="469"/>
        <end position="494"/>
    </location>
</feature>
<dbReference type="PANTHER" id="PTHR11923:SF51">
    <property type="entry name" value="LYSOSOME MEMBRANE PROTEIN 2"/>
    <property type="match status" value="1"/>
</dbReference>
<protein>
    <recommendedName>
        <fullName evidence="10">Sensory neuron membrane protein 2</fullName>
    </recommendedName>
</protein>
<keyword evidence="3 7" id="KW-0812">Transmembrane</keyword>
<name>A0A811KQR4_9BILA</name>
<accession>A0A811KQR4</accession>
<dbReference type="PRINTS" id="PR01609">
    <property type="entry name" value="CD36FAMILY"/>
</dbReference>
<evidence type="ECO:0000256" key="4">
    <source>
        <dbReference type="ARBA" id="ARBA00022989"/>
    </source>
</evidence>
<keyword evidence="9" id="KW-1185">Reference proteome</keyword>
<dbReference type="OrthoDB" id="18585at2759"/>
<organism evidence="8 9">
    <name type="scientific">Bursaphelenchus okinawaensis</name>
    <dbReference type="NCBI Taxonomy" id="465554"/>
    <lineage>
        <taxon>Eukaryota</taxon>
        <taxon>Metazoa</taxon>
        <taxon>Ecdysozoa</taxon>
        <taxon>Nematoda</taxon>
        <taxon>Chromadorea</taxon>
        <taxon>Rhabditida</taxon>
        <taxon>Tylenchina</taxon>
        <taxon>Tylenchomorpha</taxon>
        <taxon>Aphelenchoidea</taxon>
        <taxon>Aphelenchoididae</taxon>
        <taxon>Bursaphelenchus</taxon>
    </lineage>
</organism>
<evidence type="ECO:0008006" key="10">
    <source>
        <dbReference type="Google" id="ProtNLM"/>
    </source>
</evidence>
<proteinExistence type="inferred from homology"/>
<comment type="subcellular location">
    <subcellularLocation>
        <location evidence="1">Membrane</location>
    </subcellularLocation>
</comment>
<dbReference type="EMBL" id="CAJFCW020000003">
    <property type="protein sequence ID" value="CAG9108541.1"/>
    <property type="molecule type" value="Genomic_DNA"/>
</dbReference>
<keyword evidence="4 7" id="KW-1133">Transmembrane helix</keyword>
<dbReference type="Proteomes" id="UP000614601">
    <property type="component" value="Unassembled WGS sequence"/>
</dbReference>
<keyword evidence="5 7" id="KW-0472">Membrane</keyword>
<sequence length="523" mass="58443">MFNCNKWKVGQGTTFLVAVIAGVVAAVFYFYVPTVILGQVGEKAILSRDKNGSLSDTTKSWMDPHYDMSMSVYTFSILNSADVEAKNAKLKVLEKGPYVFDEIQHKRASFFENDTRIVYRNYKIYFFNKTKSCSSCFLTDTVTIPNIVLQTIIDKLPDNRILKALVDTLLRVEKEKLFVTTSVGKILFDGYEDELIGKICNSNPIVRSFCRAQKIPLKVGLFYQKNGTDDGTYEIGTGVGDIMDLSKVYKHNGINATIAYYGPKAREIKGTDGQMFPPGLDRRASNYLDIFVGQLCRSIEMERTGSTSYENVEVYTYGPSRNMHDIDLQRANGFCNPNSPRFFNNTYIQESGCAPSGVMDVSSCLPGNPRIYMSQPHFYGSHPAVHDAIDGLKSPSEDDKTELGIEPTASVVVYANQRTQLNLAIINGGLPSLENIQPKIVPLIWIHEVATFDNNTKDQLKTLTAAKRYVFFVSVGTFLCFCFFIVGFGVLFAISSRKQDADAVPLLVDEEPINEGRVEQETL</sequence>
<dbReference type="GO" id="GO:0016020">
    <property type="term" value="C:membrane"/>
    <property type="evidence" value="ECO:0007669"/>
    <property type="project" value="UniProtKB-SubCell"/>
</dbReference>
<dbReference type="AlphaFoldDB" id="A0A811KQR4"/>
<gene>
    <name evidence="8" type="ORF">BOKJ2_LOCUS7282</name>
</gene>
<dbReference type="InterPro" id="IPR002159">
    <property type="entry name" value="CD36_fam"/>
</dbReference>
<dbReference type="PANTHER" id="PTHR11923">
    <property type="entry name" value="SCAVENGER RECEPTOR CLASS B TYPE-1 SR-B1"/>
    <property type="match status" value="1"/>
</dbReference>
<dbReference type="EMBL" id="CAJFDH010000003">
    <property type="protein sequence ID" value="CAD5217817.1"/>
    <property type="molecule type" value="Genomic_DNA"/>
</dbReference>
<evidence type="ECO:0000256" key="3">
    <source>
        <dbReference type="ARBA" id="ARBA00022692"/>
    </source>
</evidence>
<feature type="transmembrane region" description="Helical" evidence="7">
    <location>
        <begin position="12"/>
        <end position="32"/>
    </location>
</feature>
<reference evidence="8" key="1">
    <citation type="submission" date="2020-09" db="EMBL/GenBank/DDBJ databases">
        <authorList>
            <person name="Kikuchi T."/>
        </authorList>
    </citation>
    <scope>NUCLEOTIDE SEQUENCE</scope>
    <source>
        <strain evidence="8">SH1</strain>
    </source>
</reference>
<dbReference type="GO" id="GO:0005044">
    <property type="term" value="F:scavenger receptor activity"/>
    <property type="evidence" value="ECO:0007669"/>
    <property type="project" value="TreeGrafter"/>
</dbReference>
<evidence type="ECO:0000256" key="5">
    <source>
        <dbReference type="ARBA" id="ARBA00023136"/>
    </source>
</evidence>
<evidence type="ECO:0000256" key="6">
    <source>
        <dbReference type="ARBA" id="ARBA00023180"/>
    </source>
</evidence>
<evidence type="ECO:0000256" key="2">
    <source>
        <dbReference type="ARBA" id="ARBA00010532"/>
    </source>
</evidence>
<keyword evidence="6" id="KW-0325">Glycoprotein</keyword>
<evidence type="ECO:0000256" key="1">
    <source>
        <dbReference type="ARBA" id="ARBA00004370"/>
    </source>
</evidence>